<evidence type="ECO:0000313" key="2">
    <source>
        <dbReference type="EMBL" id="MDT7040825.1"/>
    </source>
</evidence>
<evidence type="ECO:0000313" key="3">
    <source>
        <dbReference type="Proteomes" id="UP001250932"/>
    </source>
</evidence>
<dbReference type="RefSeq" id="WP_313831184.1">
    <property type="nucleotide sequence ID" value="NZ_JAQOUE010000001.1"/>
</dbReference>
<sequence>MKPHSFLLAFIFLLPSSALAGFDFDNVIYHTCYDGDTCTMTIPGVHPLLGKRVPIRLQPVQAPEIRGKCEREKTLAIEARNFVRDLLSKARVIHLRDATRDDFFRIDARIIADGVDIGEVLLANHLAADVRHSPSPTWWCTPIKTE</sequence>
<evidence type="ECO:0000256" key="1">
    <source>
        <dbReference type="SAM" id="SignalP"/>
    </source>
</evidence>
<gene>
    <name evidence="2" type="ORF">PPG34_00595</name>
</gene>
<accession>A0ABU3K351</accession>
<name>A0ABU3K351_9BACT</name>
<keyword evidence="3" id="KW-1185">Reference proteome</keyword>
<proteinExistence type="predicted"/>
<comment type="caution">
    <text evidence="2">The sequence shown here is derived from an EMBL/GenBank/DDBJ whole genome shotgun (WGS) entry which is preliminary data.</text>
</comment>
<reference evidence="2 3" key="1">
    <citation type="journal article" date="2023" name="ISME J.">
        <title>Cultivation and genomic characterization of novel and ubiquitous marine nitrite-oxidizing bacteria from the Nitrospirales.</title>
        <authorList>
            <person name="Mueller A.J."/>
            <person name="Daebeler A."/>
            <person name="Herbold C.W."/>
            <person name="Kirkegaard R.H."/>
            <person name="Daims H."/>
        </authorList>
    </citation>
    <scope>NUCLEOTIDE SEQUENCE [LARGE SCALE GENOMIC DNA]</scope>
    <source>
        <strain evidence="2 3">EB</strain>
    </source>
</reference>
<feature type="signal peptide" evidence="1">
    <location>
        <begin position="1"/>
        <end position="20"/>
    </location>
</feature>
<dbReference type="EMBL" id="JAQOUE010000001">
    <property type="protein sequence ID" value="MDT7040825.1"/>
    <property type="molecule type" value="Genomic_DNA"/>
</dbReference>
<protein>
    <recommendedName>
        <fullName evidence="4">TNase-like domain-containing protein</fullName>
    </recommendedName>
</protein>
<keyword evidence="1" id="KW-0732">Signal</keyword>
<dbReference type="InterPro" id="IPR035437">
    <property type="entry name" value="SNase_OB-fold_sf"/>
</dbReference>
<organism evidence="2 3">
    <name type="scientific">Candidatus Nitronereus thalassa</name>
    <dbReference type="NCBI Taxonomy" id="3020898"/>
    <lineage>
        <taxon>Bacteria</taxon>
        <taxon>Pseudomonadati</taxon>
        <taxon>Nitrospirota</taxon>
        <taxon>Nitrospiria</taxon>
        <taxon>Nitrospirales</taxon>
        <taxon>Nitrospiraceae</taxon>
        <taxon>Candidatus Nitronereus</taxon>
    </lineage>
</organism>
<feature type="chain" id="PRO_5046629274" description="TNase-like domain-containing protein" evidence="1">
    <location>
        <begin position="21"/>
        <end position="146"/>
    </location>
</feature>
<dbReference type="Proteomes" id="UP001250932">
    <property type="component" value="Unassembled WGS sequence"/>
</dbReference>
<dbReference type="SUPFAM" id="SSF50199">
    <property type="entry name" value="Staphylococcal nuclease"/>
    <property type="match status" value="1"/>
</dbReference>
<dbReference type="Gene3D" id="2.40.50.90">
    <property type="match status" value="1"/>
</dbReference>
<evidence type="ECO:0008006" key="4">
    <source>
        <dbReference type="Google" id="ProtNLM"/>
    </source>
</evidence>